<evidence type="ECO:0008006" key="4">
    <source>
        <dbReference type="Google" id="ProtNLM"/>
    </source>
</evidence>
<name>A0A2M8LG73_9BACT</name>
<evidence type="ECO:0000313" key="3">
    <source>
        <dbReference type="Proteomes" id="UP000231436"/>
    </source>
</evidence>
<gene>
    <name evidence="2" type="ORF">COV05_03710</name>
</gene>
<keyword evidence="1" id="KW-1133">Transmembrane helix</keyword>
<evidence type="ECO:0000256" key="1">
    <source>
        <dbReference type="SAM" id="Phobius"/>
    </source>
</evidence>
<keyword evidence="1" id="KW-0472">Membrane</keyword>
<keyword evidence="1" id="KW-0812">Transmembrane</keyword>
<reference evidence="3" key="1">
    <citation type="submission" date="2017-09" db="EMBL/GenBank/DDBJ databases">
        <title>Depth-based differentiation of microbial function through sediment-hosted aquifers and enrichment of novel symbionts in the deep terrestrial subsurface.</title>
        <authorList>
            <person name="Probst A.J."/>
            <person name="Ladd B."/>
            <person name="Jarett J.K."/>
            <person name="Geller-Mcgrath D.E."/>
            <person name="Sieber C.M.K."/>
            <person name="Emerson J.B."/>
            <person name="Anantharaman K."/>
            <person name="Thomas B.C."/>
            <person name="Malmstrom R."/>
            <person name="Stieglmeier M."/>
            <person name="Klingl A."/>
            <person name="Woyke T."/>
            <person name="Ryan C.M."/>
            <person name="Banfield J.F."/>
        </authorList>
    </citation>
    <scope>NUCLEOTIDE SEQUENCE [LARGE SCALE GENOMIC DNA]</scope>
</reference>
<accession>A0A2M8LG73</accession>
<dbReference type="AlphaFoldDB" id="A0A2M8LG73"/>
<feature type="transmembrane region" description="Helical" evidence="1">
    <location>
        <begin position="81"/>
        <end position="96"/>
    </location>
</feature>
<sequence>MSFRSYLILMTLGTVTAWIAWAVVLHGVDPTRSGGLGFLLFYTTLTMALFGTISLAGMLIRLWRSKEELASRIVLRSFRQGILFTVLLSGSLMLFSHGWFRWWTMLLVIIILGLIELTFLSSRHS</sequence>
<feature type="transmembrane region" description="Helical" evidence="1">
    <location>
        <begin position="38"/>
        <end position="60"/>
    </location>
</feature>
<protein>
    <recommendedName>
        <fullName evidence="4">Major facilitator superfamily (MFS) profile domain-containing protein</fullName>
    </recommendedName>
</protein>
<proteinExistence type="predicted"/>
<evidence type="ECO:0000313" key="2">
    <source>
        <dbReference type="EMBL" id="PJE76447.1"/>
    </source>
</evidence>
<comment type="caution">
    <text evidence="2">The sequence shown here is derived from an EMBL/GenBank/DDBJ whole genome shotgun (WGS) entry which is preliminary data.</text>
</comment>
<dbReference type="Proteomes" id="UP000231436">
    <property type="component" value="Unassembled WGS sequence"/>
</dbReference>
<dbReference type="EMBL" id="PFEU01000018">
    <property type="protein sequence ID" value="PJE76447.1"/>
    <property type="molecule type" value="Genomic_DNA"/>
</dbReference>
<feature type="transmembrane region" description="Helical" evidence="1">
    <location>
        <begin position="102"/>
        <end position="120"/>
    </location>
</feature>
<organism evidence="2 3">
    <name type="scientific">Candidatus Uhrbacteria bacterium CG10_big_fil_rev_8_21_14_0_10_48_16</name>
    <dbReference type="NCBI Taxonomy" id="1975038"/>
    <lineage>
        <taxon>Bacteria</taxon>
        <taxon>Candidatus Uhriibacteriota</taxon>
    </lineage>
</organism>